<feature type="compositionally biased region" description="Polar residues" evidence="1">
    <location>
        <begin position="1069"/>
        <end position="1087"/>
    </location>
</feature>
<feature type="compositionally biased region" description="Polar residues" evidence="1">
    <location>
        <begin position="104"/>
        <end position="123"/>
    </location>
</feature>
<dbReference type="STRING" id="1745343.A0A2J6Q0J2"/>
<name>A0A2J6Q0J2_9HELO</name>
<dbReference type="OrthoDB" id="206201at2759"/>
<feature type="region of interest" description="Disordered" evidence="1">
    <location>
        <begin position="1"/>
        <end position="28"/>
    </location>
</feature>
<proteinExistence type="predicted"/>
<feature type="region of interest" description="Disordered" evidence="1">
    <location>
        <begin position="200"/>
        <end position="240"/>
    </location>
</feature>
<dbReference type="Proteomes" id="UP000235672">
    <property type="component" value="Unassembled WGS sequence"/>
</dbReference>
<sequence>MLRRSNSSRLSRRKSTSSVHSKHESIDPAVARQYAHTAATLAFARAQERISADVGHSGASLPQNSSGIAPDRQQLSQQTTFVNGEPIIKRQHSVRFAGPHAVQRRQSIGTRAVQPPSQVPSSANLRPIALTTNAAVPAAYRPPSRSSSIGKASMSKATAEKLLSAAPHDEYYLHEEDAPSTPSSYRRLRRSKSMFSPLKAPSVFYTNGTPDRPESSYLERQNSVPHSRTPQSPPRQAALRARKSMSFLRGGRATFERNDEAVQMARDRFFQETTQQRLRAQPSFLFRSKAQRQEKPFRKSVRSSSGNSNSYGMPVSSDNQPLPSTESSLKHAARRASKTIKSKLQRVFGRSKDEVVAVPNQQVDARETHVRNYNGDSDAVHQKFSNIPHPDEATISRIASRVPSLHNANSNQQLRSYAGSVRSTRSSKSGHSDDKSRVTSWNSTGVNTIISQNTRSFTDRELQRLSIINENGTHIPSSSFNRPRLANHSLAYPAGHRPSKSAGHVPISGSGPVDSARVYSALMRRLDENSPKSKIEATHKASMETTAAPDQHPLRSNSVNSSRGNRTPATIRQVLPEDSIGSRHSQNSGFGQHDHQWAREDSVNSARAEDVFGFTGGHVHQWVAADPLREARMKVSDDVFSPKSDVGNKENIPLAEQPSERGQLAASHPGLSREASTKTSYHTVPETFGLTPQELASRNEPVVQGTKILRETRSTFFGGTASTIARTTSPFRRAMAEAESNHENVTNGALAVCHVSPLRNPVYLGPEAAASIDTLPNGAPGSERAYSDSIYSRTTSGKTPAAANSALSLTLNQQEILELPVPRANTGDVVIIDRTTYRPAMPSSGSHRVTNSAGSVEWKKWMSSEVAKLERSKENVGTSYVNYALPTMPRSFHAGHVREAAQINDDNVEVAQPKVFVPKQPLGLIQQQNPNITVPVLRPILKNRSTISLVENHEGSNEGKPVVPIPPPPPIPARSPLRPMPSKSSLRSVATANTYHTTSAPNSAVKISSLSGRNLLHKRNASQTTLRSTKSASIKSVETPAKLVKRIGRHMNANTPSPGGALTVADRQLGSTSTNSRYRTPGMTNSENMREEKDDIYGTEGTGVMGPRMSTSNLEAQALGSKKMVELFLSSRRRRIAGGSEDSGALFL</sequence>
<gene>
    <name evidence="2" type="ORF">NA56DRAFT_705037</name>
</gene>
<evidence type="ECO:0000313" key="2">
    <source>
        <dbReference type="EMBL" id="PMD19803.1"/>
    </source>
</evidence>
<protein>
    <submittedName>
        <fullName evidence="2">Uncharacterized protein</fullName>
    </submittedName>
</protein>
<dbReference type="AlphaFoldDB" id="A0A2J6Q0J2"/>
<feature type="region of interest" description="Disordered" evidence="1">
    <location>
        <begin position="405"/>
        <end position="440"/>
    </location>
</feature>
<keyword evidence="3" id="KW-1185">Reference proteome</keyword>
<feature type="region of interest" description="Disordered" evidence="1">
    <location>
        <begin position="639"/>
        <end position="680"/>
    </location>
</feature>
<feature type="region of interest" description="Disordered" evidence="1">
    <location>
        <begin position="525"/>
        <end position="568"/>
    </location>
</feature>
<feature type="compositionally biased region" description="Polar residues" evidence="1">
    <location>
        <begin position="218"/>
        <end position="230"/>
    </location>
</feature>
<accession>A0A2J6Q0J2</accession>
<evidence type="ECO:0000313" key="3">
    <source>
        <dbReference type="Proteomes" id="UP000235672"/>
    </source>
</evidence>
<feature type="compositionally biased region" description="Basic and acidic residues" evidence="1">
    <location>
        <begin position="525"/>
        <end position="542"/>
    </location>
</feature>
<evidence type="ECO:0000256" key="1">
    <source>
        <dbReference type="SAM" id="MobiDB-lite"/>
    </source>
</evidence>
<feature type="region of interest" description="Disordered" evidence="1">
    <location>
        <begin position="96"/>
        <end position="123"/>
    </location>
</feature>
<feature type="compositionally biased region" description="Low complexity" evidence="1">
    <location>
        <begin position="555"/>
        <end position="566"/>
    </location>
</feature>
<reference evidence="2 3" key="1">
    <citation type="submission" date="2016-05" db="EMBL/GenBank/DDBJ databases">
        <title>A degradative enzymes factory behind the ericoid mycorrhizal symbiosis.</title>
        <authorList>
            <consortium name="DOE Joint Genome Institute"/>
            <person name="Martino E."/>
            <person name="Morin E."/>
            <person name="Grelet G."/>
            <person name="Kuo A."/>
            <person name="Kohler A."/>
            <person name="Daghino S."/>
            <person name="Barry K."/>
            <person name="Choi C."/>
            <person name="Cichocki N."/>
            <person name="Clum A."/>
            <person name="Copeland A."/>
            <person name="Hainaut M."/>
            <person name="Haridas S."/>
            <person name="Labutti K."/>
            <person name="Lindquist E."/>
            <person name="Lipzen A."/>
            <person name="Khouja H.-R."/>
            <person name="Murat C."/>
            <person name="Ohm R."/>
            <person name="Olson A."/>
            <person name="Spatafora J."/>
            <person name="Veneault-Fourrey C."/>
            <person name="Henrissat B."/>
            <person name="Grigoriev I."/>
            <person name="Martin F."/>
            <person name="Perotto S."/>
        </authorList>
    </citation>
    <scope>NUCLEOTIDE SEQUENCE [LARGE SCALE GENOMIC DNA]</scope>
    <source>
        <strain evidence="2 3">UAMH 7357</strain>
    </source>
</reference>
<feature type="compositionally biased region" description="Polar residues" evidence="1">
    <location>
        <begin position="60"/>
        <end position="74"/>
    </location>
</feature>
<organism evidence="2 3">
    <name type="scientific">Hyaloscypha hepaticicola</name>
    <dbReference type="NCBI Taxonomy" id="2082293"/>
    <lineage>
        <taxon>Eukaryota</taxon>
        <taxon>Fungi</taxon>
        <taxon>Dikarya</taxon>
        <taxon>Ascomycota</taxon>
        <taxon>Pezizomycotina</taxon>
        <taxon>Leotiomycetes</taxon>
        <taxon>Helotiales</taxon>
        <taxon>Hyaloscyphaceae</taxon>
        <taxon>Hyaloscypha</taxon>
    </lineage>
</organism>
<feature type="region of interest" description="Disordered" evidence="1">
    <location>
        <begin position="54"/>
        <end position="74"/>
    </location>
</feature>
<feature type="compositionally biased region" description="Polar residues" evidence="1">
    <location>
        <begin position="316"/>
        <end position="327"/>
    </location>
</feature>
<dbReference type="EMBL" id="KZ613487">
    <property type="protein sequence ID" value="PMD19803.1"/>
    <property type="molecule type" value="Genomic_DNA"/>
</dbReference>
<feature type="compositionally biased region" description="Polar residues" evidence="1">
    <location>
        <begin position="406"/>
        <end position="429"/>
    </location>
</feature>
<feature type="region of interest" description="Disordered" evidence="1">
    <location>
        <begin position="280"/>
        <end position="338"/>
    </location>
</feature>
<feature type="region of interest" description="Disordered" evidence="1">
    <location>
        <begin position="1050"/>
        <end position="1087"/>
    </location>
</feature>